<dbReference type="Proteomes" id="UP000807342">
    <property type="component" value="Unassembled WGS sequence"/>
</dbReference>
<proteinExistence type="predicted"/>
<dbReference type="EMBL" id="MU151496">
    <property type="protein sequence ID" value="KAF9443267.1"/>
    <property type="molecule type" value="Genomic_DNA"/>
</dbReference>
<reference evidence="2" key="1">
    <citation type="submission" date="2020-11" db="EMBL/GenBank/DDBJ databases">
        <authorList>
            <consortium name="DOE Joint Genome Institute"/>
            <person name="Ahrendt S."/>
            <person name="Riley R."/>
            <person name="Andreopoulos W."/>
            <person name="Labutti K."/>
            <person name="Pangilinan J."/>
            <person name="Ruiz-Duenas F.J."/>
            <person name="Barrasa J.M."/>
            <person name="Sanchez-Garcia M."/>
            <person name="Camarero S."/>
            <person name="Miyauchi S."/>
            <person name="Serrano A."/>
            <person name="Linde D."/>
            <person name="Babiker R."/>
            <person name="Drula E."/>
            <person name="Ayuso-Fernandez I."/>
            <person name="Pacheco R."/>
            <person name="Padilla G."/>
            <person name="Ferreira P."/>
            <person name="Barriuso J."/>
            <person name="Kellner H."/>
            <person name="Castanera R."/>
            <person name="Alfaro M."/>
            <person name="Ramirez L."/>
            <person name="Pisabarro A.G."/>
            <person name="Kuo A."/>
            <person name="Tritt A."/>
            <person name="Lipzen A."/>
            <person name="He G."/>
            <person name="Yan M."/>
            <person name="Ng V."/>
            <person name="Cullen D."/>
            <person name="Martin F."/>
            <person name="Rosso M.-N."/>
            <person name="Henrissat B."/>
            <person name="Hibbett D."/>
            <person name="Martinez A.T."/>
            <person name="Grigoriev I.V."/>
        </authorList>
    </citation>
    <scope>NUCLEOTIDE SEQUENCE</scope>
    <source>
        <strain evidence="2">MF-IS2</strain>
    </source>
</reference>
<protein>
    <recommendedName>
        <fullName evidence="4">Secreted protein</fullName>
    </recommendedName>
</protein>
<organism evidence="2 3">
    <name type="scientific">Macrolepiota fuliginosa MF-IS2</name>
    <dbReference type="NCBI Taxonomy" id="1400762"/>
    <lineage>
        <taxon>Eukaryota</taxon>
        <taxon>Fungi</taxon>
        <taxon>Dikarya</taxon>
        <taxon>Basidiomycota</taxon>
        <taxon>Agaricomycotina</taxon>
        <taxon>Agaricomycetes</taxon>
        <taxon>Agaricomycetidae</taxon>
        <taxon>Agaricales</taxon>
        <taxon>Agaricineae</taxon>
        <taxon>Agaricaceae</taxon>
        <taxon>Macrolepiota</taxon>
    </lineage>
</organism>
<sequence length="74" mass="8203">MHPIMEVITCLVSTSLAGALLSRSSLVLGRDGRGRNHQVFERGPGSFLMRVDFSKRCPQEFKPDESSTARRGII</sequence>
<evidence type="ECO:0008006" key="4">
    <source>
        <dbReference type="Google" id="ProtNLM"/>
    </source>
</evidence>
<evidence type="ECO:0000313" key="3">
    <source>
        <dbReference type="Proteomes" id="UP000807342"/>
    </source>
</evidence>
<accession>A0A9P5X2Q8</accession>
<keyword evidence="3" id="KW-1185">Reference proteome</keyword>
<gene>
    <name evidence="2" type="ORF">P691DRAFT_422153</name>
</gene>
<evidence type="ECO:0000313" key="2">
    <source>
        <dbReference type="EMBL" id="KAF9443267.1"/>
    </source>
</evidence>
<evidence type="ECO:0000256" key="1">
    <source>
        <dbReference type="SAM" id="SignalP"/>
    </source>
</evidence>
<keyword evidence="1" id="KW-0732">Signal</keyword>
<feature type="chain" id="PRO_5040270214" description="Secreted protein" evidence="1">
    <location>
        <begin position="20"/>
        <end position="74"/>
    </location>
</feature>
<comment type="caution">
    <text evidence="2">The sequence shown here is derived from an EMBL/GenBank/DDBJ whole genome shotgun (WGS) entry which is preliminary data.</text>
</comment>
<name>A0A9P5X2Q8_9AGAR</name>
<feature type="signal peptide" evidence="1">
    <location>
        <begin position="1"/>
        <end position="19"/>
    </location>
</feature>
<dbReference type="AlphaFoldDB" id="A0A9P5X2Q8"/>